<dbReference type="InterPro" id="IPR007055">
    <property type="entry name" value="BON_dom"/>
</dbReference>
<name>A0A5E4XV03_9BURK</name>
<reference evidence="3 4" key="1">
    <citation type="submission" date="2019-08" db="EMBL/GenBank/DDBJ databases">
        <authorList>
            <person name="Peeters C."/>
        </authorList>
    </citation>
    <scope>NUCLEOTIDE SEQUENCE [LARGE SCALE GENOMIC DNA]</scope>
    <source>
        <strain evidence="3 4">LMG 31012</strain>
    </source>
</reference>
<feature type="domain" description="BON" evidence="2">
    <location>
        <begin position="187"/>
        <end position="255"/>
    </location>
</feature>
<dbReference type="Gene3D" id="3.30.1340.30">
    <property type="match status" value="1"/>
</dbReference>
<evidence type="ECO:0000313" key="3">
    <source>
        <dbReference type="EMBL" id="VVE40194.1"/>
    </source>
</evidence>
<sequence length="271" mass="28873">MAKHIPSLPAVFTQNKTSCVPRSDAPYALTHEDGDDETTGASTPMDERPAPAPSHEARQSAAREAQAARASEQCDPAWIGASAEKQGTMNPSRKGAVGGHGYAPDIAHGEESGYGPANTVPGVHPRFGRQSGYGPHDDYVGTGRNTAGARPLASRPPSSQRVEWPDGTVEADAAPRHDITSVAQRSGDEALRDDIHRMLAAVLDLDISHIDITVTAGQVLLTGDVPERWMQHEVQAIVSKSPGVIGVDNRLHERRAQSMSRPGESQEGHKI</sequence>
<evidence type="ECO:0000259" key="2">
    <source>
        <dbReference type="PROSITE" id="PS50914"/>
    </source>
</evidence>
<feature type="compositionally biased region" description="Low complexity" evidence="1">
    <location>
        <begin position="59"/>
        <end position="73"/>
    </location>
</feature>
<dbReference type="Proteomes" id="UP000400981">
    <property type="component" value="Unassembled WGS sequence"/>
</dbReference>
<dbReference type="EMBL" id="CABPSH010000014">
    <property type="protein sequence ID" value="VVE40194.1"/>
    <property type="molecule type" value="Genomic_DNA"/>
</dbReference>
<proteinExistence type="predicted"/>
<evidence type="ECO:0000256" key="1">
    <source>
        <dbReference type="SAM" id="MobiDB-lite"/>
    </source>
</evidence>
<dbReference type="AlphaFoldDB" id="A0A5E4XV03"/>
<feature type="region of interest" description="Disordered" evidence="1">
    <location>
        <begin position="14"/>
        <end position="165"/>
    </location>
</feature>
<keyword evidence="4" id="KW-1185">Reference proteome</keyword>
<accession>A0A5E4XV03</accession>
<dbReference type="PROSITE" id="PS50914">
    <property type="entry name" value="BON"/>
    <property type="match status" value="1"/>
</dbReference>
<evidence type="ECO:0000313" key="4">
    <source>
        <dbReference type="Proteomes" id="UP000400981"/>
    </source>
</evidence>
<gene>
    <name evidence="3" type="ORF">PEP31012_04144</name>
</gene>
<organism evidence="3 4">
    <name type="scientific">Pandoraea eparura</name>
    <dbReference type="NCBI Taxonomy" id="2508291"/>
    <lineage>
        <taxon>Bacteria</taxon>
        <taxon>Pseudomonadati</taxon>
        <taxon>Pseudomonadota</taxon>
        <taxon>Betaproteobacteria</taxon>
        <taxon>Burkholderiales</taxon>
        <taxon>Burkholderiaceae</taxon>
        <taxon>Pandoraea</taxon>
    </lineage>
</organism>
<dbReference type="Pfam" id="PF04972">
    <property type="entry name" value="BON"/>
    <property type="match status" value="1"/>
</dbReference>
<protein>
    <submittedName>
        <fullName evidence="3">Transport-associated protein</fullName>
    </submittedName>
</protein>